<dbReference type="Pfam" id="PF07733">
    <property type="entry name" value="DNA_pol3_alpha"/>
    <property type="match status" value="1"/>
</dbReference>
<dbReference type="InterPro" id="IPR041931">
    <property type="entry name" value="DNA_pol3_alpha_thumb_dom"/>
</dbReference>
<organism evidence="10 11">
    <name type="scientific">Candidatus Magasanikbacteria bacterium RIFOXYD1_FULL_40_23</name>
    <dbReference type="NCBI Taxonomy" id="1798705"/>
    <lineage>
        <taxon>Bacteria</taxon>
        <taxon>Candidatus Magasanikiibacteriota</taxon>
    </lineage>
</organism>
<dbReference type="InterPro" id="IPR004365">
    <property type="entry name" value="NA-bd_OB_tRNA"/>
</dbReference>
<dbReference type="InterPro" id="IPR004013">
    <property type="entry name" value="PHP_dom"/>
</dbReference>
<dbReference type="Proteomes" id="UP000176634">
    <property type="component" value="Unassembled WGS sequence"/>
</dbReference>
<reference evidence="10 11" key="1">
    <citation type="journal article" date="2016" name="Nat. Commun.">
        <title>Thousands of microbial genomes shed light on interconnected biogeochemical processes in an aquifer system.</title>
        <authorList>
            <person name="Anantharaman K."/>
            <person name="Brown C.T."/>
            <person name="Hug L.A."/>
            <person name="Sharon I."/>
            <person name="Castelle C.J."/>
            <person name="Probst A.J."/>
            <person name="Thomas B.C."/>
            <person name="Singh A."/>
            <person name="Wilkins M.J."/>
            <person name="Karaoz U."/>
            <person name="Brodie E.L."/>
            <person name="Williams K.H."/>
            <person name="Hubbard S.S."/>
            <person name="Banfield J.F."/>
        </authorList>
    </citation>
    <scope>NUCLEOTIDE SEQUENCE [LARGE SCALE GENOMIC DNA]</scope>
</reference>
<dbReference type="PANTHER" id="PTHR32294:SF0">
    <property type="entry name" value="DNA POLYMERASE III SUBUNIT ALPHA"/>
    <property type="match status" value="1"/>
</dbReference>
<dbReference type="InterPro" id="IPR016195">
    <property type="entry name" value="Pol/histidinol_Pase-like"/>
</dbReference>
<name>A0A1F6P9X0_9BACT</name>
<evidence type="ECO:0000259" key="9">
    <source>
        <dbReference type="SMART" id="SM00481"/>
    </source>
</evidence>
<evidence type="ECO:0000256" key="8">
    <source>
        <dbReference type="ARBA" id="ARBA00049244"/>
    </source>
</evidence>
<dbReference type="InterPro" id="IPR029460">
    <property type="entry name" value="DNAPol_HHH"/>
</dbReference>
<comment type="catalytic activity">
    <reaction evidence="8">
        <text>DNA(n) + a 2'-deoxyribonucleoside 5'-triphosphate = DNA(n+1) + diphosphate</text>
        <dbReference type="Rhea" id="RHEA:22508"/>
        <dbReference type="Rhea" id="RHEA-COMP:17339"/>
        <dbReference type="Rhea" id="RHEA-COMP:17340"/>
        <dbReference type="ChEBI" id="CHEBI:33019"/>
        <dbReference type="ChEBI" id="CHEBI:61560"/>
        <dbReference type="ChEBI" id="CHEBI:173112"/>
        <dbReference type="EC" id="2.7.7.7"/>
    </reaction>
</comment>
<dbReference type="NCBIfam" id="TIGR00594">
    <property type="entry name" value="polc"/>
    <property type="match status" value="1"/>
</dbReference>
<keyword evidence="4" id="KW-0808">Transferase</keyword>
<comment type="subcellular location">
    <subcellularLocation>
        <location evidence="1">Cytoplasm</location>
    </subcellularLocation>
</comment>
<keyword evidence="7" id="KW-0239">DNA-directed DNA polymerase</keyword>
<dbReference type="EC" id="2.7.7.7" evidence="2"/>
<dbReference type="GO" id="GO:0003887">
    <property type="term" value="F:DNA-directed DNA polymerase activity"/>
    <property type="evidence" value="ECO:0007669"/>
    <property type="project" value="UniProtKB-KW"/>
</dbReference>
<keyword evidence="5" id="KW-0548">Nucleotidyltransferase</keyword>
<dbReference type="InterPro" id="IPR040982">
    <property type="entry name" value="DNA_pol3_finger"/>
</dbReference>
<sequence>MSDFVHLHVHSHYSLLDALPKIDELVKHAKKSGYKSLALTDHGNMYGAIEFYEACQKEGIKPIIGMEAYLSPGSHLEKNRDEKNYHLVLLALNDTGYKNLMKLTSFANLEGLSDKPRLDKELLKKYHQGLVALSSCMEGEIPWILRKEDNYEKAKKVALEYQDIFGEENFYLELMDLPALEGQMDLNTRLIELSKDTGIPLVVTRDVHYLEPDDAEAQDILTCIRDGRTLDEDNRISMSGVDYSFVAPKEIINRFKHVPEAVSNTVKIAERVNLTIELNKWHFPALDIPDGKTADDYLREQVYEKLPQRIEMTEEVKKRADYELGIIATKGYSPYFLCVADYIGYARDNRIMVTTRGSAAGSVVSFAMGIVMDNPLYFKLPFERFLNPFRPSPPDIDGDFADDKRDEMIAYVTKKYGADKVAQIITFGTMAARGAVRDVGRALGYSYSFCDQVSKLIPFGAQGFQMTLLKALDLEPELKKLYQKNAEVKRLIDLAQKVEGCARHTSIHAAGVVISPTPLTDFTPVQLETGGDKVVTQYEMHSVEAAGVLKMDFLGIRNLSILGNAIEIIEKTTGQKINVYNLYPWNDAKTYEMLARGETVGVFQLSSSGMTRYLKELKPASIFDIMAMVALFRPGPMDSIPDYIQRKNNPDLIQYEDQRMKEYLDQSLGLIVYQDDVLLTAINLAGYNWEEADKFRKAMGKKIPEEMAKQKEKFYKGAKEFGKVPSEKIDRLWERIEPFAAYGFNKAHAASYAVVAYQTAYLKANFPVQYMTAVLIAESGDIDKVPEIIHECERMGVKVLPPDINESFKNFAMIPAKDGEPAYIRFGLNGIKNLGENIAEAIYRERKENGRFKDLQSFLTRVSHKDLNKKSLESLIKCGALDGFDYDRGFLFGNIENILSFVKQIREHSSVSQHSLFSGTSIDMSSKLKLEEKPNATEAEKLSWEKELLGFYITSHPFNAYQKIMSSVLIPLKDLSGQPRNTWVVVGGMLDSTKKKITRSGKAMMFAKLLDTTSSLELLVFPKTYETTKDIWVEGRPVCVIGRTSEEEGDDKLFVEKAYVLTPENAALLTKQMSFGKSHGTKPMLDAPDKEFKEVFEITVSADQIKSKSDIIKSIFDKFPGEKQAIIKVGSKIIKTSYNVDGCEELKKELEEALV</sequence>
<dbReference type="Gene3D" id="3.20.20.140">
    <property type="entry name" value="Metal-dependent hydrolases"/>
    <property type="match status" value="1"/>
</dbReference>
<dbReference type="CDD" id="cd12113">
    <property type="entry name" value="PHP_PolIIIA_DnaE3"/>
    <property type="match status" value="1"/>
</dbReference>
<keyword evidence="6" id="KW-0235">DNA replication</keyword>
<dbReference type="Pfam" id="PF02811">
    <property type="entry name" value="PHP"/>
    <property type="match status" value="1"/>
</dbReference>
<protein>
    <recommendedName>
        <fullName evidence="3">DNA polymerase III subunit alpha</fullName>
        <ecNumber evidence="2">2.7.7.7</ecNumber>
    </recommendedName>
</protein>
<evidence type="ECO:0000256" key="1">
    <source>
        <dbReference type="ARBA" id="ARBA00004496"/>
    </source>
</evidence>
<dbReference type="SUPFAM" id="SSF89550">
    <property type="entry name" value="PHP domain-like"/>
    <property type="match status" value="1"/>
</dbReference>
<dbReference type="CDD" id="cd04485">
    <property type="entry name" value="DnaE_OBF"/>
    <property type="match status" value="1"/>
</dbReference>
<dbReference type="InterPro" id="IPR004805">
    <property type="entry name" value="DnaE2/DnaE/PolC"/>
</dbReference>
<dbReference type="PANTHER" id="PTHR32294">
    <property type="entry name" value="DNA POLYMERASE III SUBUNIT ALPHA"/>
    <property type="match status" value="1"/>
</dbReference>
<evidence type="ECO:0000256" key="3">
    <source>
        <dbReference type="ARBA" id="ARBA00019114"/>
    </source>
</evidence>
<dbReference type="Pfam" id="PF14579">
    <property type="entry name" value="HHH_6"/>
    <property type="match status" value="1"/>
</dbReference>
<comment type="caution">
    <text evidence="10">The sequence shown here is derived from an EMBL/GenBank/DDBJ whole genome shotgun (WGS) entry which is preliminary data.</text>
</comment>
<proteinExistence type="predicted"/>
<dbReference type="STRING" id="1798705.A2563_03730"/>
<evidence type="ECO:0000256" key="2">
    <source>
        <dbReference type="ARBA" id="ARBA00012417"/>
    </source>
</evidence>
<dbReference type="Gene3D" id="1.10.10.1600">
    <property type="entry name" value="Bacterial DNA polymerase III alpha subunit, thumb domain"/>
    <property type="match status" value="1"/>
</dbReference>
<evidence type="ECO:0000313" key="10">
    <source>
        <dbReference type="EMBL" id="OGH92753.1"/>
    </source>
</evidence>
<evidence type="ECO:0000313" key="11">
    <source>
        <dbReference type="Proteomes" id="UP000176634"/>
    </source>
</evidence>
<dbReference type="GO" id="GO:0005737">
    <property type="term" value="C:cytoplasm"/>
    <property type="evidence" value="ECO:0007669"/>
    <property type="project" value="UniProtKB-SubCell"/>
</dbReference>
<dbReference type="Pfam" id="PF17657">
    <property type="entry name" value="DNA_pol3_finger"/>
    <property type="match status" value="1"/>
</dbReference>
<dbReference type="GO" id="GO:0008408">
    <property type="term" value="F:3'-5' exonuclease activity"/>
    <property type="evidence" value="ECO:0007669"/>
    <property type="project" value="InterPro"/>
</dbReference>
<dbReference type="GO" id="GO:0003676">
    <property type="term" value="F:nucleic acid binding"/>
    <property type="evidence" value="ECO:0007669"/>
    <property type="project" value="InterPro"/>
</dbReference>
<dbReference type="GO" id="GO:0006260">
    <property type="term" value="P:DNA replication"/>
    <property type="evidence" value="ECO:0007669"/>
    <property type="project" value="UniProtKB-KW"/>
</dbReference>
<dbReference type="AlphaFoldDB" id="A0A1F6P9X0"/>
<evidence type="ECO:0000256" key="7">
    <source>
        <dbReference type="ARBA" id="ARBA00022932"/>
    </source>
</evidence>
<dbReference type="EMBL" id="MFRA01000005">
    <property type="protein sequence ID" value="OGH92753.1"/>
    <property type="molecule type" value="Genomic_DNA"/>
</dbReference>
<feature type="domain" description="Polymerase/histidinol phosphatase N-terminal" evidence="9">
    <location>
        <begin position="5"/>
        <end position="72"/>
    </location>
</feature>
<dbReference type="InterPro" id="IPR003141">
    <property type="entry name" value="Pol/His_phosphatase_N"/>
</dbReference>
<gene>
    <name evidence="10" type="ORF">A2563_03730</name>
</gene>
<evidence type="ECO:0000256" key="5">
    <source>
        <dbReference type="ARBA" id="ARBA00022695"/>
    </source>
</evidence>
<dbReference type="Pfam" id="PF01336">
    <property type="entry name" value="tRNA_anti-codon"/>
    <property type="match status" value="1"/>
</dbReference>
<dbReference type="InterPro" id="IPR011708">
    <property type="entry name" value="DNA_pol3_alpha_NTPase_dom"/>
</dbReference>
<evidence type="ECO:0000256" key="6">
    <source>
        <dbReference type="ARBA" id="ARBA00022705"/>
    </source>
</evidence>
<dbReference type="SMART" id="SM00481">
    <property type="entry name" value="POLIIIAc"/>
    <property type="match status" value="1"/>
</dbReference>
<dbReference type="Gene3D" id="1.10.150.870">
    <property type="match status" value="1"/>
</dbReference>
<dbReference type="NCBIfam" id="NF004226">
    <property type="entry name" value="PRK05673.1"/>
    <property type="match status" value="1"/>
</dbReference>
<evidence type="ECO:0000256" key="4">
    <source>
        <dbReference type="ARBA" id="ARBA00022679"/>
    </source>
</evidence>
<accession>A0A1F6P9X0</accession>